<feature type="domain" description="Initiator Rep protein WH1" evidence="2">
    <location>
        <begin position="25"/>
        <end position="164"/>
    </location>
</feature>
<evidence type="ECO:0000313" key="4">
    <source>
        <dbReference type="Proteomes" id="UP000287168"/>
    </source>
</evidence>
<comment type="caution">
    <text evidence="3">The sequence shown here is derived from an EMBL/GenBank/DDBJ whole genome shotgun (WGS) entry which is preliminary data.</text>
</comment>
<dbReference type="InterPro" id="IPR000525">
    <property type="entry name" value="Initiator_Rep_WH1"/>
</dbReference>
<dbReference type="SUPFAM" id="SSF46785">
    <property type="entry name" value="Winged helix' DNA-binding domain"/>
    <property type="match status" value="1"/>
</dbReference>
<evidence type="ECO:0000259" key="2">
    <source>
        <dbReference type="Pfam" id="PF01051"/>
    </source>
</evidence>
<evidence type="ECO:0000313" key="3">
    <source>
        <dbReference type="EMBL" id="RWY35701.1"/>
    </source>
</evidence>
<dbReference type="EMBL" id="SBLC01000073">
    <property type="protein sequence ID" value="RWY35701.1"/>
    <property type="molecule type" value="Genomic_DNA"/>
</dbReference>
<protein>
    <submittedName>
        <fullName evidence="3">RepB family plasmid replication initiator protein</fullName>
    </submittedName>
</protein>
<dbReference type="AlphaFoldDB" id="A0A451GGH9"/>
<dbReference type="GO" id="GO:0003887">
    <property type="term" value="F:DNA-directed DNA polymerase activity"/>
    <property type="evidence" value="ECO:0007669"/>
    <property type="project" value="InterPro"/>
</dbReference>
<dbReference type="Gene3D" id="1.10.10.10">
    <property type="entry name" value="Winged helix-like DNA-binding domain superfamily/Winged helix DNA-binding domain"/>
    <property type="match status" value="1"/>
</dbReference>
<dbReference type="Proteomes" id="UP000287168">
    <property type="component" value="Unassembled WGS sequence"/>
</dbReference>
<keyword evidence="4" id="KW-1185">Reference proteome</keyword>
<dbReference type="GO" id="GO:0006270">
    <property type="term" value="P:DNA replication initiation"/>
    <property type="evidence" value="ECO:0007669"/>
    <property type="project" value="InterPro"/>
</dbReference>
<dbReference type="OrthoDB" id="581589at2"/>
<reference evidence="3 4" key="1">
    <citation type="journal article" date="2015" name="Int. J. Syst. Evol. Microbiol.">
        <title>Gemmobacter intermedius sp. nov., isolated from a white stork (Ciconia ciconia).</title>
        <authorList>
            <person name="Kampfer P."/>
            <person name="Jerzak L."/>
            <person name="Wilharm G."/>
            <person name="Golke J."/>
            <person name="Busse H.J."/>
            <person name="Glaeser S.P."/>
        </authorList>
    </citation>
    <scope>NUCLEOTIDE SEQUENCE [LARGE SCALE GENOMIC DNA]</scope>
    <source>
        <strain evidence="3 4">119/4</strain>
    </source>
</reference>
<dbReference type="Pfam" id="PF01051">
    <property type="entry name" value="Rep3_N"/>
    <property type="match status" value="1"/>
</dbReference>
<comment type="similarity">
    <text evidence="1">Belongs to the initiator RepB protein family.</text>
</comment>
<organism evidence="3 4">
    <name type="scientific">Falsigemmobacter intermedius</name>
    <dbReference type="NCBI Taxonomy" id="1553448"/>
    <lineage>
        <taxon>Bacteria</taxon>
        <taxon>Pseudomonadati</taxon>
        <taxon>Pseudomonadota</taxon>
        <taxon>Alphaproteobacteria</taxon>
        <taxon>Rhodobacterales</taxon>
        <taxon>Paracoccaceae</taxon>
        <taxon>Falsigemmobacter</taxon>
    </lineage>
</organism>
<dbReference type="InterPro" id="IPR036390">
    <property type="entry name" value="WH_DNA-bd_sf"/>
</dbReference>
<evidence type="ECO:0000256" key="1">
    <source>
        <dbReference type="ARBA" id="ARBA00038283"/>
    </source>
</evidence>
<sequence>MMDEATLPKGYDGTTLSAFQRRGEVIKPVELIEVRGGERMTLLARRIYNQLLANAFGPNMADEGRMFKITMADLRGNNPSSQRVIEALGVLRRTDVTVILTNGDVLSVQLLGPTIRSRCGRYVSYEFHSSLIPILRDSQIFARLEMEILHGFTTKYGMALYEIISKRVRLKHVLFNDFDIDEFRDYLGVPKGALASFGALRVKALEPAVEEVNLLAPFSCRIDVAERVGRKVTRLRVTWWDKTKDELKAQWQAQRERQFDLFDEEKESLTGLDELSD</sequence>
<name>A0A451GGH9_9RHOB</name>
<proteinExistence type="inferred from homology"/>
<gene>
    <name evidence="3" type="ORF">EP867_18535</name>
</gene>
<dbReference type="Pfam" id="PF21205">
    <property type="entry name" value="Rep3_C"/>
    <property type="match status" value="1"/>
</dbReference>
<accession>A0A451GGH9</accession>
<dbReference type="InterPro" id="IPR036388">
    <property type="entry name" value="WH-like_DNA-bd_sf"/>
</dbReference>